<evidence type="ECO:0000256" key="1">
    <source>
        <dbReference type="ARBA" id="ARBA00000024"/>
    </source>
</evidence>
<comment type="pathway">
    <text evidence="3 12">Amino-acid biosynthesis; L-histidine biosynthesis; L-histidine from 5-phospho-alpha-D-ribose 1-diphosphate: step 3/9.</text>
</comment>
<comment type="pathway">
    <text evidence="4">Amino-acid biosynthesis; L-histidine biosynthesis; L-histidine from 5-phospho-alpha-D-ribose 1-diphosphate: step 2/9.</text>
</comment>
<evidence type="ECO:0000313" key="15">
    <source>
        <dbReference type="Proteomes" id="UP000194151"/>
    </source>
</evidence>
<evidence type="ECO:0000259" key="13">
    <source>
        <dbReference type="Pfam" id="PF01502"/>
    </source>
</evidence>
<evidence type="ECO:0000256" key="2">
    <source>
        <dbReference type="ARBA" id="ARBA00001460"/>
    </source>
</evidence>
<dbReference type="Proteomes" id="UP000194151">
    <property type="component" value="Chromosome"/>
</dbReference>
<evidence type="ECO:0000256" key="8">
    <source>
        <dbReference type="ARBA" id="ARBA00022605"/>
    </source>
</evidence>
<feature type="domain" description="Phosphoribosyl-AMP cyclohydrolase" evidence="13">
    <location>
        <begin position="36"/>
        <end position="110"/>
    </location>
</feature>
<dbReference type="GO" id="GO:0008270">
    <property type="term" value="F:zinc ion binding"/>
    <property type="evidence" value="ECO:0007669"/>
    <property type="project" value="UniProtKB-UniRule"/>
</dbReference>
<dbReference type="FunFam" id="3.10.20.810:FF:000001">
    <property type="entry name" value="Histidine biosynthesis bifunctional protein HisIE"/>
    <property type="match status" value="1"/>
</dbReference>
<comment type="catalytic activity">
    <reaction evidence="2">
        <text>1-(5-phospho-beta-D-ribosyl)-ATP + H2O = 1-(5-phospho-beta-D-ribosyl)-5'-AMP + diphosphate + H(+)</text>
        <dbReference type="Rhea" id="RHEA:22828"/>
        <dbReference type="ChEBI" id="CHEBI:15377"/>
        <dbReference type="ChEBI" id="CHEBI:15378"/>
        <dbReference type="ChEBI" id="CHEBI:33019"/>
        <dbReference type="ChEBI" id="CHEBI:59457"/>
        <dbReference type="ChEBI" id="CHEBI:73183"/>
        <dbReference type="EC" id="3.6.1.31"/>
    </reaction>
</comment>
<keyword evidence="15" id="KW-1185">Reference proteome</keyword>
<dbReference type="GO" id="GO:0004635">
    <property type="term" value="F:phosphoribosyl-AMP cyclohydrolase activity"/>
    <property type="evidence" value="ECO:0007669"/>
    <property type="project" value="UniProtKB-UniRule"/>
</dbReference>
<comment type="similarity">
    <text evidence="5">In the C-terminal section; belongs to the PRA-PH family.</text>
</comment>
<keyword evidence="12" id="KW-0460">Magnesium</keyword>
<comment type="cofactor">
    <cofactor evidence="12">
        <name>Zn(2+)</name>
        <dbReference type="ChEBI" id="CHEBI:29105"/>
    </cofactor>
    <text evidence="12">Binds 1 zinc ion per subunit.</text>
</comment>
<dbReference type="Pfam" id="PF01502">
    <property type="entry name" value="PRA-CH"/>
    <property type="match status" value="1"/>
</dbReference>
<name>A0A1W6YEJ5_9BORD</name>
<evidence type="ECO:0000256" key="3">
    <source>
        <dbReference type="ARBA" id="ARBA00005169"/>
    </source>
</evidence>
<gene>
    <name evidence="12 14" type="primary">hisI</name>
    <name evidence="14" type="ORF">CAL12_00810</name>
</gene>
<keyword evidence="8 12" id="KW-0028">Amino-acid biosynthesis</keyword>
<dbReference type="GO" id="GO:0004636">
    <property type="term" value="F:phosphoribosyl-ATP diphosphatase activity"/>
    <property type="evidence" value="ECO:0007669"/>
    <property type="project" value="UniProtKB-EC"/>
</dbReference>
<dbReference type="EC" id="3.5.4.19" evidence="12"/>
<comment type="similarity">
    <text evidence="6">In the N-terminal section; belongs to the PRA-CH family.</text>
</comment>
<dbReference type="STRING" id="1416806.CAL12_00810"/>
<protein>
    <recommendedName>
        <fullName evidence="12">Phosphoribosyl-AMP cyclohydrolase</fullName>
        <shortName evidence="12">PRA-CH</shortName>
        <ecNumber evidence="12">3.5.4.19</ecNumber>
    </recommendedName>
</protein>
<evidence type="ECO:0000256" key="4">
    <source>
        <dbReference type="ARBA" id="ARBA00005204"/>
    </source>
</evidence>
<accession>A0A1W6YEJ5</accession>
<dbReference type="NCBIfam" id="NF000768">
    <property type="entry name" value="PRK00051.1"/>
    <property type="match status" value="1"/>
</dbReference>
<dbReference type="KEGG" id="bgv:CAL12_00810"/>
<sequence>MTDTNNEPAWLGDVAFDAHGLIPAIAQDAETGQILMVAWMNRDALAETAATGRAVYWSRSRKRLWRKGEESGHAQQVKELRLDCDGDVVLLKVDQRGGIACHTGRASCFFRRLDEQGGERRWETTDPVLKDPELIYK</sequence>
<dbReference type="PANTHER" id="PTHR42945">
    <property type="entry name" value="HISTIDINE BIOSYNTHESIS BIFUNCTIONAL PROTEIN"/>
    <property type="match status" value="1"/>
</dbReference>
<comment type="function">
    <text evidence="12">Catalyzes the hydrolysis of the adenine ring of phosphoribosyl-AMP.</text>
</comment>
<feature type="binding site" evidence="12">
    <location>
        <position position="108"/>
    </location>
    <ligand>
        <name>Zn(2+)</name>
        <dbReference type="ChEBI" id="CHEBI:29105"/>
        <note>ligand shared between dimeric partners</note>
    </ligand>
</feature>
<evidence type="ECO:0000313" key="14">
    <source>
        <dbReference type="EMBL" id="ARP79506.1"/>
    </source>
</evidence>
<evidence type="ECO:0000256" key="12">
    <source>
        <dbReference type="HAMAP-Rule" id="MF_01021"/>
    </source>
</evidence>
<dbReference type="SUPFAM" id="SSF141734">
    <property type="entry name" value="HisI-like"/>
    <property type="match status" value="1"/>
</dbReference>
<evidence type="ECO:0000256" key="7">
    <source>
        <dbReference type="ARBA" id="ARBA00022490"/>
    </source>
</evidence>
<dbReference type="InterPro" id="IPR038019">
    <property type="entry name" value="PRib_AMP_CycHydrolase_sf"/>
</dbReference>
<comment type="catalytic activity">
    <reaction evidence="1 12">
        <text>1-(5-phospho-beta-D-ribosyl)-5'-AMP + H2O = 1-(5-phospho-beta-D-ribosyl)-5-[(5-phospho-beta-D-ribosylamino)methylideneamino]imidazole-4-carboxamide</text>
        <dbReference type="Rhea" id="RHEA:20049"/>
        <dbReference type="ChEBI" id="CHEBI:15377"/>
        <dbReference type="ChEBI" id="CHEBI:58435"/>
        <dbReference type="ChEBI" id="CHEBI:59457"/>
        <dbReference type="EC" id="3.5.4.19"/>
    </reaction>
</comment>
<comment type="subunit">
    <text evidence="12">Homodimer.</text>
</comment>
<organism evidence="14 15">
    <name type="scientific">Bordetella genomosp. 8</name>
    <dbReference type="NCBI Taxonomy" id="1416806"/>
    <lineage>
        <taxon>Bacteria</taxon>
        <taxon>Pseudomonadati</taxon>
        <taxon>Pseudomonadota</taxon>
        <taxon>Betaproteobacteria</taxon>
        <taxon>Burkholderiales</taxon>
        <taxon>Alcaligenaceae</taxon>
        <taxon>Bordetella</taxon>
    </lineage>
</organism>
<dbReference type="GO" id="GO:0005737">
    <property type="term" value="C:cytoplasm"/>
    <property type="evidence" value="ECO:0007669"/>
    <property type="project" value="UniProtKB-SubCell"/>
</dbReference>
<feature type="binding site" evidence="12">
    <location>
        <position position="84"/>
    </location>
    <ligand>
        <name>Zn(2+)</name>
        <dbReference type="ChEBI" id="CHEBI:29105"/>
        <note>ligand shared between dimeric partners</note>
    </ligand>
</feature>
<dbReference type="EMBL" id="CP021108">
    <property type="protein sequence ID" value="ARP79506.1"/>
    <property type="molecule type" value="Genomic_DNA"/>
</dbReference>
<keyword evidence="10 12" id="KW-0862">Zinc</keyword>
<evidence type="ECO:0000256" key="9">
    <source>
        <dbReference type="ARBA" id="ARBA00022801"/>
    </source>
</evidence>
<comment type="similarity">
    <text evidence="12">Belongs to the PRA-CH family.</text>
</comment>
<keyword evidence="7 12" id="KW-0963">Cytoplasm</keyword>
<keyword evidence="12" id="KW-0479">Metal-binding</keyword>
<evidence type="ECO:0000256" key="10">
    <source>
        <dbReference type="ARBA" id="ARBA00022833"/>
    </source>
</evidence>
<evidence type="ECO:0000256" key="11">
    <source>
        <dbReference type="ARBA" id="ARBA00023102"/>
    </source>
</evidence>
<comment type="cofactor">
    <cofactor evidence="12">
        <name>Mg(2+)</name>
        <dbReference type="ChEBI" id="CHEBI:18420"/>
    </cofactor>
    <text evidence="12">Binds 1 Mg(2+) ion per subunit.</text>
</comment>
<dbReference type="PANTHER" id="PTHR42945:SF1">
    <property type="entry name" value="HISTIDINE BIOSYNTHESIS BIFUNCTIONAL PROTEIN HIS7"/>
    <property type="match status" value="1"/>
</dbReference>
<reference evidence="14 15" key="1">
    <citation type="submission" date="2017-05" db="EMBL/GenBank/DDBJ databases">
        <title>Complete and WGS of Bordetella genogroups.</title>
        <authorList>
            <person name="Spilker T."/>
            <person name="LiPuma J."/>
        </authorList>
    </citation>
    <scope>NUCLEOTIDE SEQUENCE [LARGE SCALE GENOMIC DNA]</scope>
    <source>
        <strain evidence="14 15">AU19157</strain>
    </source>
</reference>
<dbReference type="GO" id="GO:0000287">
    <property type="term" value="F:magnesium ion binding"/>
    <property type="evidence" value="ECO:0007669"/>
    <property type="project" value="UniProtKB-UniRule"/>
</dbReference>
<dbReference type="UniPathway" id="UPA00031">
    <property type="reaction ID" value="UER00008"/>
</dbReference>
<feature type="binding site" evidence="12">
    <location>
        <position position="85"/>
    </location>
    <ligand>
        <name>Mg(2+)</name>
        <dbReference type="ChEBI" id="CHEBI:18420"/>
    </ligand>
</feature>
<feature type="binding site" evidence="12">
    <location>
        <position position="101"/>
    </location>
    <ligand>
        <name>Zn(2+)</name>
        <dbReference type="ChEBI" id="CHEBI:29105"/>
        <note>ligand shared between dimeric partners</note>
    </ligand>
</feature>
<evidence type="ECO:0000256" key="6">
    <source>
        <dbReference type="ARBA" id="ARBA00008299"/>
    </source>
</evidence>
<dbReference type="InterPro" id="IPR026660">
    <property type="entry name" value="PRA-CH"/>
</dbReference>
<feature type="binding site" evidence="12">
    <location>
        <position position="83"/>
    </location>
    <ligand>
        <name>Mg(2+)</name>
        <dbReference type="ChEBI" id="CHEBI:18420"/>
    </ligand>
</feature>
<dbReference type="Gene3D" id="3.10.20.810">
    <property type="entry name" value="Phosphoribosyl-AMP cyclohydrolase"/>
    <property type="match status" value="1"/>
</dbReference>
<evidence type="ECO:0000256" key="5">
    <source>
        <dbReference type="ARBA" id="ARBA00007731"/>
    </source>
</evidence>
<proteinExistence type="inferred from homology"/>
<comment type="subcellular location">
    <subcellularLocation>
        <location evidence="12">Cytoplasm</location>
    </subcellularLocation>
</comment>
<keyword evidence="9 12" id="KW-0378">Hydrolase</keyword>
<dbReference type="OrthoDB" id="9795769at2"/>
<feature type="binding site" evidence="12">
    <location>
        <position position="87"/>
    </location>
    <ligand>
        <name>Mg(2+)</name>
        <dbReference type="ChEBI" id="CHEBI:18420"/>
    </ligand>
</feature>
<dbReference type="RefSeq" id="WP_086062739.1">
    <property type="nucleotide sequence ID" value="NZ_CP021108.1"/>
</dbReference>
<dbReference type="HAMAP" id="MF_01021">
    <property type="entry name" value="HisI"/>
    <property type="match status" value="1"/>
</dbReference>
<dbReference type="GO" id="GO:0000105">
    <property type="term" value="P:L-histidine biosynthetic process"/>
    <property type="evidence" value="ECO:0007669"/>
    <property type="project" value="UniProtKB-UniRule"/>
</dbReference>
<dbReference type="AlphaFoldDB" id="A0A1W6YEJ5"/>
<dbReference type="InterPro" id="IPR002496">
    <property type="entry name" value="PRib_AMP_CycHydrolase_dom"/>
</dbReference>
<keyword evidence="11 12" id="KW-0368">Histidine biosynthesis</keyword>